<reference evidence="4" key="1">
    <citation type="submission" date="2017-10" db="EMBL/GenBank/DDBJ databases">
        <title>Whole genome sequencing of members of genus Pseudoxanthomonas.</title>
        <authorList>
            <person name="Kumar S."/>
            <person name="Bansal K."/>
            <person name="Kaur A."/>
            <person name="Patil P."/>
            <person name="Sharma S."/>
            <person name="Patil P.B."/>
        </authorList>
    </citation>
    <scope>NUCLEOTIDE SEQUENCE</scope>
    <source>
        <strain evidence="4">DSM 22914</strain>
    </source>
</reference>
<evidence type="ECO:0000259" key="3">
    <source>
        <dbReference type="Pfam" id="PF26002"/>
    </source>
</evidence>
<keyword evidence="5" id="KW-1185">Reference proteome</keyword>
<comment type="caution">
    <text evidence="4">The sequence shown here is derived from an EMBL/GenBank/DDBJ whole genome shotgun (WGS) entry which is preliminary data.</text>
</comment>
<dbReference type="PRINTS" id="PR01490">
    <property type="entry name" value="RTXTOXIND"/>
</dbReference>
<dbReference type="Pfam" id="PF26002">
    <property type="entry name" value="Beta-barrel_AprE"/>
    <property type="match status" value="1"/>
</dbReference>
<dbReference type="RefSeq" id="WP_162123640.1">
    <property type="nucleotide sequence ID" value="NZ_PDWK01000010.1"/>
</dbReference>
<dbReference type="OrthoDB" id="9775513at2"/>
<protein>
    <submittedName>
        <fullName evidence="4">Hemolysin D</fullName>
    </submittedName>
</protein>
<organism evidence="4 5">
    <name type="scientific">Pseudoxanthomonas taiwanensis</name>
    <dbReference type="NCBI Taxonomy" id="176598"/>
    <lineage>
        <taxon>Bacteria</taxon>
        <taxon>Pseudomonadati</taxon>
        <taxon>Pseudomonadota</taxon>
        <taxon>Gammaproteobacteria</taxon>
        <taxon>Lysobacterales</taxon>
        <taxon>Lysobacteraceae</taxon>
        <taxon>Pseudoxanthomonas</taxon>
    </lineage>
</organism>
<proteinExistence type="predicted"/>
<name>A0A921TGA8_9GAMM</name>
<dbReference type="InterPro" id="IPR050739">
    <property type="entry name" value="MFP"/>
</dbReference>
<dbReference type="Gene3D" id="2.40.50.100">
    <property type="match status" value="1"/>
</dbReference>
<feature type="domain" description="AprE-like beta-barrel" evidence="3">
    <location>
        <begin position="302"/>
        <end position="397"/>
    </location>
</feature>
<feature type="transmembrane region" description="Helical" evidence="2">
    <location>
        <begin position="28"/>
        <end position="50"/>
    </location>
</feature>
<keyword evidence="1" id="KW-0175">Coiled coil</keyword>
<dbReference type="Gene3D" id="2.40.30.170">
    <property type="match status" value="1"/>
</dbReference>
<dbReference type="Proteomes" id="UP000717981">
    <property type="component" value="Unassembled WGS sequence"/>
</dbReference>
<gene>
    <name evidence="4" type="ORF">CR938_03265</name>
</gene>
<keyword evidence="2" id="KW-0472">Membrane</keyword>
<dbReference type="PANTHER" id="PTHR30386">
    <property type="entry name" value="MEMBRANE FUSION SUBUNIT OF EMRAB-TOLC MULTIDRUG EFFLUX PUMP"/>
    <property type="match status" value="1"/>
</dbReference>
<dbReference type="PANTHER" id="PTHR30386:SF28">
    <property type="entry name" value="EXPORTED PROTEIN"/>
    <property type="match status" value="1"/>
</dbReference>
<evidence type="ECO:0000256" key="2">
    <source>
        <dbReference type="SAM" id="Phobius"/>
    </source>
</evidence>
<evidence type="ECO:0000313" key="5">
    <source>
        <dbReference type="Proteomes" id="UP000717981"/>
    </source>
</evidence>
<evidence type="ECO:0000313" key="4">
    <source>
        <dbReference type="EMBL" id="KAF1690132.1"/>
    </source>
</evidence>
<sequence>MTQALFRREVVEARRNGWLGAISLAQPLRLWVLAVAAALAAAAVVAFLLLGSYARRSTVVGQLVPARGLSTVLAPAAGVVARLDVAEGAHVRAGQRLAVVAVPRAIPGEGDTLAALEARLGRRAEGLRQGHVARQRQLRAQEAGLRAQLAAARRELAQIEDEIRTRQAQVRLAHDTLDRLRQLEGGRYVSQLQIRQQESAALALVAETQALQRQATAARGAMARLAHALAGLEAEGQAAEAGFVGEMAVLEQERVETRARGELVLTAPGDGVVSAQLARPGQAVQAGQPLLSLLPDDSPLQAELLVPSRAIGFIAPGDRVLLRYQAYPYQKFGHHEGRVAGISRSALGSAELQALLGGIHQGEPFYRVTVSLARQDVLAYGRPEPLRPGMLLEADILGERRRLVEWLFEPLYSLRGRIADG</sequence>
<dbReference type="EMBL" id="PDWK01000010">
    <property type="protein sequence ID" value="KAF1690132.1"/>
    <property type="molecule type" value="Genomic_DNA"/>
</dbReference>
<evidence type="ECO:0000256" key="1">
    <source>
        <dbReference type="SAM" id="Coils"/>
    </source>
</evidence>
<keyword evidence="2" id="KW-0812">Transmembrane</keyword>
<keyword evidence="2" id="KW-1133">Transmembrane helix</keyword>
<dbReference type="InterPro" id="IPR058982">
    <property type="entry name" value="Beta-barrel_AprE"/>
</dbReference>
<feature type="coiled-coil region" evidence="1">
    <location>
        <begin position="135"/>
        <end position="169"/>
    </location>
</feature>
<dbReference type="AlphaFoldDB" id="A0A921TGA8"/>
<accession>A0A921TGA8</accession>